<organism evidence="1 2">
    <name type="scientific">Araneus ventricosus</name>
    <name type="common">Orbweaver spider</name>
    <name type="synonym">Epeira ventricosa</name>
    <dbReference type="NCBI Taxonomy" id="182803"/>
    <lineage>
        <taxon>Eukaryota</taxon>
        <taxon>Metazoa</taxon>
        <taxon>Ecdysozoa</taxon>
        <taxon>Arthropoda</taxon>
        <taxon>Chelicerata</taxon>
        <taxon>Arachnida</taxon>
        <taxon>Araneae</taxon>
        <taxon>Araneomorphae</taxon>
        <taxon>Entelegynae</taxon>
        <taxon>Araneoidea</taxon>
        <taxon>Araneidae</taxon>
        <taxon>Araneus</taxon>
    </lineage>
</organism>
<protein>
    <submittedName>
        <fullName evidence="1">Uncharacterized protein</fullName>
    </submittedName>
</protein>
<evidence type="ECO:0000313" key="2">
    <source>
        <dbReference type="Proteomes" id="UP000499080"/>
    </source>
</evidence>
<accession>A0A4Y2J4Y7</accession>
<evidence type="ECO:0000313" key="1">
    <source>
        <dbReference type="EMBL" id="GBM85207.1"/>
    </source>
</evidence>
<dbReference type="AlphaFoldDB" id="A0A4Y2J4Y7"/>
<comment type="caution">
    <text evidence="1">The sequence shown here is derived from an EMBL/GenBank/DDBJ whole genome shotgun (WGS) entry which is preliminary data.</text>
</comment>
<proteinExistence type="predicted"/>
<dbReference type="EMBL" id="BGPR01003214">
    <property type="protein sequence ID" value="GBM85207.1"/>
    <property type="molecule type" value="Genomic_DNA"/>
</dbReference>
<dbReference type="Proteomes" id="UP000499080">
    <property type="component" value="Unassembled WGS sequence"/>
</dbReference>
<gene>
    <name evidence="1" type="ORF">AVEN_220100_1</name>
</gene>
<reference evidence="1 2" key="1">
    <citation type="journal article" date="2019" name="Sci. Rep.">
        <title>Orb-weaving spider Araneus ventricosus genome elucidates the spidroin gene catalogue.</title>
        <authorList>
            <person name="Kono N."/>
            <person name="Nakamura H."/>
            <person name="Ohtoshi R."/>
            <person name="Moran D.A.P."/>
            <person name="Shinohara A."/>
            <person name="Yoshida Y."/>
            <person name="Fujiwara M."/>
            <person name="Mori M."/>
            <person name="Tomita M."/>
            <person name="Arakawa K."/>
        </authorList>
    </citation>
    <scope>NUCLEOTIDE SEQUENCE [LARGE SCALE GENOMIC DNA]</scope>
</reference>
<sequence length="177" mass="19837">MLHCLRNWNIPHATTPYIIHTGSNHGHMFVRSLVILLPHYLDFYGLETFSPDNSSSDYYPNLIFNDNNNNDKIKCKVLLEWLLQITERASSGRGCLRSSKPHGRMAIQAGKSITSCPQLVSVPLTGLERMLSSSLTMELSLPTSKDFTCLTAITAVVVELARHFTMPRSVFIQCLGI</sequence>
<keyword evidence="2" id="KW-1185">Reference proteome</keyword>
<name>A0A4Y2J4Y7_ARAVE</name>